<proteinExistence type="predicted"/>
<gene>
    <name evidence="1" type="ORF">C7B82_14345</name>
</gene>
<organism evidence="1 2">
    <name type="scientific">Stenomitos frigidus ULC18</name>
    <dbReference type="NCBI Taxonomy" id="2107698"/>
    <lineage>
        <taxon>Bacteria</taxon>
        <taxon>Bacillati</taxon>
        <taxon>Cyanobacteriota</taxon>
        <taxon>Cyanophyceae</taxon>
        <taxon>Leptolyngbyales</taxon>
        <taxon>Leptolyngbyaceae</taxon>
        <taxon>Stenomitos</taxon>
    </lineage>
</organism>
<evidence type="ECO:0000313" key="1">
    <source>
        <dbReference type="EMBL" id="PSB28032.1"/>
    </source>
</evidence>
<dbReference type="AlphaFoldDB" id="A0A2T1E5K8"/>
<sequence length="72" mass="8371">MSNVSVVHEKGLAPLEEYWLSNQSFHQIQKLRTRHAGIHELFIKAIRCKAAVLRYLNHRMDQNGMDGWNPGQ</sequence>
<comment type="caution">
    <text evidence="1">The sequence shown here is derived from an EMBL/GenBank/DDBJ whole genome shotgun (WGS) entry which is preliminary data.</text>
</comment>
<accession>A0A2T1E5K8</accession>
<reference evidence="1 2" key="2">
    <citation type="submission" date="2018-03" db="EMBL/GenBank/DDBJ databases">
        <title>The ancient ancestry and fast evolution of plastids.</title>
        <authorList>
            <person name="Moore K.R."/>
            <person name="Magnabosco C."/>
            <person name="Momper L."/>
            <person name="Gold D.A."/>
            <person name="Bosak T."/>
            <person name="Fournier G.P."/>
        </authorList>
    </citation>
    <scope>NUCLEOTIDE SEQUENCE [LARGE SCALE GENOMIC DNA]</scope>
    <source>
        <strain evidence="1 2">ULC18</strain>
    </source>
</reference>
<name>A0A2T1E5K8_9CYAN</name>
<evidence type="ECO:0000313" key="2">
    <source>
        <dbReference type="Proteomes" id="UP000239576"/>
    </source>
</evidence>
<keyword evidence="2" id="KW-1185">Reference proteome</keyword>
<dbReference type="EMBL" id="PVWK01000083">
    <property type="protein sequence ID" value="PSB28032.1"/>
    <property type="molecule type" value="Genomic_DNA"/>
</dbReference>
<reference evidence="2" key="1">
    <citation type="submission" date="2018-02" db="EMBL/GenBank/DDBJ databases">
        <authorList>
            <person name="Moore K."/>
            <person name="Momper L."/>
        </authorList>
    </citation>
    <scope>NUCLEOTIDE SEQUENCE [LARGE SCALE GENOMIC DNA]</scope>
    <source>
        <strain evidence="2">ULC18</strain>
    </source>
</reference>
<protein>
    <submittedName>
        <fullName evidence="1">Uncharacterized protein</fullName>
    </submittedName>
</protein>
<dbReference type="Proteomes" id="UP000239576">
    <property type="component" value="Unassembled WGS sequence"/>
</dbReference>